<dbReference type="Proteomes" id="UP000077755">
    <property type="component" value="Chromosome 5"/>
</dbReference>
<accession>A0AAF0X0J2</accession>
<feature type="region of interest" description="Disordered" evidence="1">
    <location>
        <begin position="170"/>
        <end position="247"/>
    </location>
</feature>
<keyword evidence="2" id="KW-1133">Transmembrane helix</keyword>
<dbReference type="PANTHER" id="PTHR36339">
    <property type="entry name" value="F23A5.5"/>
    <property type="match status" value="1"/>
</dbReference>
<dbReference type="PANTHER" id="PTHR36339:SF2">
    <property type="entry name" value="F23A5.5"/>
    <property type="match status" value="1"/>
</dbReference>
<dbReference type="EMBL" id="CP093347">
    <property type="protein sequence ID" value="WOG99297.1"/>
    <property type="molecule type" value="Genomic_DNA"/>
</dbReference>
<reference evidence="3" key="1">
    <citation type="journal article" date="2016" name="Nat. Genet.">
        <title>A high-quality carrot genome assembly provides new insights into carotenoid accumulation and asterid genome evolution.</title>
        <authorList>
            <person name="Iorizzo M."/>
            <person name="Ellison S."/>
            <person name="Senalik D."/>
            <person name="Zeng P."/>
            <person name="Satapoomin P."/>
            <person name="Huang J."/>
            <person name="Bowman M."/>
            <person name="Iovene M."/>
            <person name="Sanseverino W."/>
            <person name="Cavagnaro P."/>
            <person name="Yildiz M."/>
            <person name="Macko-Podgorni A."/>
            <person name="Moranska E."/>
            <person name="Grzebelus E."/>
            <person name="Grzebelus D."/>
            <person name="Ashrafi H."/>
            <person name="Zheng Z."/>
            <person name="Cheng S."/>
            <person name="Spooner D."/>
            <person name="Van Deynze A."/>
            <person name="Simon P."/>
        </authorList>
    </citation>
    <scope>NUCLEOTIDE SEQUENCE</scope>
    <source>
        <tissue evidence="3">Leaf</tissue>
    </source>
</reference>
<keyword evidence="4" id="KW-1185">Reference proteome</keyword>
<gene>
    <name evidence="3" type="ORF">DCAR_0518645</name>
</gene>
<feature type="compositionally biased region" description="Low complexity" evidence="1">
    <location>
        <begin position="194"/>
        <end position="205"/>
    </location>
</feature>
<protein>
    <submittedName>
        <fullName evidence="3">Uncharacterized protein</fullName>
    </submittedName>
</protein>
<keyword evidence="2" id="KW-0472">Membrane</keyword>
<sequence>MRRVFVGRDVLWGILSNRLRASSQCSTARAFCNNIKPSSNNKNGVQPKINDGGAMSHYEAYKQLDNLDFMTAAKIAFSAPKKKFGLDFHLVQLFFVCLPSLAVYLTAQYARYEIRRMEGELEVKKKAEEEAKAKELLLKASEEQEAGSDPELQEVKARLGKLEEAVKEIAVRGSQKQSGSSTDKKQDGERTKQAAAAAPEASNSALEDQTKKETQKGLGQQEGRGSVAIADASLRNQKATPDKDPKK</sequence>
<evidence type="ECO:0000313" key="3">
    <source>
        <dbReference type="EMBL" id="WOG99297.1"/>
    </source>
</evidence>
<evidence type="ECO:0000256" key="2">
    <source>
        <dbReference type="SAM" id="Phobius"/>
    </source>
</evidence>
<reference evidence="3" key="2">
    <citation type="submission" date="2022-03" db="EMBL/GenBank/DDBJ databases">
        <title>Draft title - Genomic analysis of global carrot germplasm unveils the trajectory of domestication and the origin of high carotenoid orange carrot.</title>
        <authorList>
            <person name="Iorizzo M."/>
            <person name="Ellison S."/>
            <person name="Senalik D."/>
            <person name="Macko-Podgorni A."/>
            <person name="Grzebelus D."/>
            <person name="Bostan H."/>
            <person name="Rolling W."/>
            <person name="Curaba J."/>
            <person name="Simon P."/>
        </authorList>
    </citation>
    <scope>NUCLEOTIDE SEQUENCE</scope>
    <source>
        <tissue evidence="3">Leaf</tissue>
    </source>
</reference>
<feature type="transmembrane region" description="Helical" evidence="2">
    <location>
        <begin position="88"/>
        <end position="107"/>
    </location>
</feature>
<proteinExistence type="predicted"/>
<dbReference type="KEGG" id="dcr:108221962"/>
<organism evidence="3 4">
    <name type="scientific">Daucus carota subsp. sativus</name>
    <name type="common">Carrot</name>
    <dbReference type="NCBI Taxonomy" id="79200"/>
    <lineage>
        <taxon>Eukaryota</taxon>
        <taxon>Viridiplantae</taxon>
        <taxon>Streptophyta</taxon>
        <taxon>Embryophyta</taxon>
        <taxon>Tracheophyta</taxon>
        <taxon>Spermatophyta</taxon>
        <taxon>Magnoliopsida</taxon>
        <taxon>eudicotyledons</taxon>
        <taxon>Gunneridae</taxon>
        <taxon>Pentapetalae</taxon>
        <taxon>asterids</taxon>
        <taxon>campanulids</taxon>
        <taxon>Apiales</taxon>
        <taxon>Apiaceae</taxon>
        <taxon>Apioideae</taxon>
        <taxon>Scandiceae</taxon>
        <taxon>Daucinae</taxon>
        <taxon>Daucus</taxon>
        <taxon>Daucus sect. Daucus</taxon>
    </lineage>
</organism>
<evidence type="ECO:0000256" key="1">
    <source>
        <dbReference type="SAM" id="MobiDB-lite"/>
    </source>
</evidence>
<keyword evidence="2" id="KW-0812">Transmembrane</keyword>
<evidence type="ECO:0000313" key="4">
    <source>
        <dbReference type="Proteomes" id="UP000077755"/>
    </source>
</evidence>
<name>A0AAF0X0J2_DAUCS</name>
<dbReference type="AlphaFoldDB" id="A0AAF0X0J2"/>
<feature type="compositionally biased region" description="Basic and acidic residues" evidence="1">
    <location>
        <begin position="182"/>
        <end position="192"/>
    </location>
</feature>